<gene>
    <name evidence="2" type="ORF">Vsou_19140</name>
</gene>
<evidence type="ECO:0000313" key="3">
    <source>
        <dbReference type="Proteomes" id="UP001060771"/>
    </source>
</evidence>
<sequence>MCMPSPYTTKKKSKEDMKTEDKNKQEVQDKE</sequence>
<keyword evidence="3" id="KW-1185">Reference proteome</keyword>
<proteinExistence type="predicted"/>
<dbReference type="EMBL" id="AP026830">
    <property type="protein sequence ID" value="BDR92821.1"/>
    <property type="molecule type" value="Genomic_DNA"/>
</dbReference>
<dbReference type="Proteomes" id="UP001060771">
    <property type="component" value="Chromosome"/>
</dbReference>
<evidence type="ECO:0000313" key="2">
    <source>
        <dbReference type="EMBL" id="BDR92821.1"/>
    </source>
</evidence>
<evidence type="ECO:0000256" key="1">
    <source>
        <dbReference type="SAM" id="MobiDB-lite"/>
    </source>
</evidence>
<accession>A0ABN6SUN2</accession>
<organism evidence="2 3">
    <name type="scientific">Vulcanisaeta souniana JCM 11219</name>
    <dbReference type="NCBI Taxonomy" id="1293586"/>
    <lineage>
        <taxon>Archaea</taxon>
        <taxon>Thermoproteota</taxon>
        <taxon>Thermoprotei</taxon>
        <taxon>Thermoproteales</taxon>
        <taxon>Thermoproteaceae</taxon>
        <taxon>Vulcanisaeta</taxon>
    </lineage>
</organism>
<reference evidence="3" key="1">
    <citation type="submission" date="2022-09" db="EMBL/GenBank/DDBJ databases">
        <title>Complete genome sequence of Vulcanisaeta souniana.</title>
        <authorList>
            <person name="Kato S."/>
            <person name="Itoh T."/>
            <person name="Ohkuma M."/>
        </authorList>
    </citation>
    <scope>NUCLEOTIDE SEQUENCE [LARGE SCALE GENOMIC DNA]</scope>
    <source>
        <strain evidence="3">JCM 11219</strain>
    </source>
</reference>
<feature type="region of interest" description="Disordered" evidence="1">
    <location>
        <begin position="1"/>
        <end position="31"/>
    </location>
</feature>
<name>A0ABN6SUN2_9CREN</name>
<protein>
    <submittedName>
        <fullName evidence="2">Uncharacterized protein</fullName>
    </submittedName>
</protein>
<feature type="compositionally biased region" description="Basic and acidic residues" evidence="1">
    <location>
        <begin position="13"/>
        <end position="31"/>
    </location>
</feature>